<reference evidence="1 2" key="1">
    <citation type="journal article" date="2018" name="Nat. Genet.">
        <title>The Rosa genome provides new insights in the design of modern roses.</title>
        <authorList>
            <person name="Bendahmane M."/>
        </authorList>
    </citation>
    <scope>NUCLEOTIDE SEQUENCE [LARGE SCALE GENOMIC DNA]</scope>
    <source>
        <strain evidence="2">cv. Old Blush</strain>
    </source>
</reference>
<gene>
    <name evidence="1" type="ORF">RchiOBHm_Chr1g0318741</name>
</gene>
<dbReference type="Gramene" id="PRQ54900">
    <property type="protein sequence ID" value="PRQ54900"/>
    <property type="gene ID" value="RchiOBHm_Chr1g0318741"/>
</dbReference>
<proteinExistence type="predicted"/>
<name>A0A2P6S878_ROSCH</name>
<protein>
    <submittedName>
        <fullName evidence="1">Uncharacterized protein</fullName>
    </submittedName>
</protein>
<dbReference type="EMBL" id="PDCK01000039">
    <property type="protein sequence ID" value="PRQ54900.1"/>
    <property type="molecule type" value="Genomic_DNA"/>
</dbReference>
<sequence length="56" mass="6663">MRKKKRQKKNRRLNRLEKARIGIEKKMKDKIGCLLTKKGGSYAKIRCLFKENLICV</sequence>
<evidence type="ECO:0000313" key="2">
    <source>
        <dbReference type="Proteomes" id="UP000238479"/>
    </source>
</evidence>
<comment type="caution">
    <text evidence="1">The sequence shown here is derived from an EMBL/GenBank/DDBJ whole genome shotgun (WGS) entry which is preliminary data.</text>
</comment>
<evidence type="ECO:0000313" key="1">
    <source>
        <dbReference type="EMBL" id="PRQ54900.1"/>
    </source>
</evidence>
<dbReference type="AlphaFoldDB" id="A0A2P6S878"/>
<dbReference type="Proteomes" id="UP000238479">
    <property type="component" value="Chromosome 1"/>
</dbReference>
<keyword evidence="2" id="KW-1185">Reference proteome</keyword>
<accession>A0A2P6S878</accession>
<organism evidence="1 2">
    <name type="scientific">Rosa chinensis</name>
    <name type="common">China rose</name>
    <dbReference type="NCBI Taxonomy" id="74649"/>
    <lineage>
        <taxon>Eukaryota</taxon>
        <taxon>Viridiplantae</taxon>
        <taxon>Streptophyta</taxon>
        <taxon>Embryophyta</taxon>
        <taxon>Tracheophyta</taxon>
        <taxon>Spermatophyta</taxon>
        <taxon>Magnoliopsida</taxon>
        <taxon>eudicotyledons</taxon>
        <taxon>Gunneridae</taxon>
        <taxon>Pentapetalae</taxon>
        <taxon>rosids</taxon>
        <taxon>fabids</taxon>
        <taxon>Rosales</taxon>
        <taxon>Rosaceae</taxon>
        <taxon>Rosoideae</taxon>
        <taxon>Rosoideae incertae sedis</taxon>
        <taxon>Rosa</taxon>
    </lineage>
</organism>